<reference evidence="1 2" key="1">
    <citation type="submission" date="2019-09" db="EMBL/GenBank/DDBJ databases">
        <title>Complete genome sequence of Arachidicoccus sp. B3-10 isolated from apple orchard soil.</title>
        <authorList>
            <person name="Kim H.S."/>
            <person name="Han K.-I."/>
            <person name="Suh M.K."/>
            <person name="Lee K.C."/>
            <person name="Eom M.K."/>
            <person name="Kim J.-S."/>
            <person name="Kang S.W."/>
            <person name="Sin Y."/>
            <person name="Lee J.-S."/>
        </authorList>
    </citation>
    <scope>NUCLEOTIDE SEQUENCE [LARGE SCALE GENOMIC DNA]</scope>
    <source>
        <strain evidence="1 2">B3-10</strain>
    </source>
</reference>
<organism evidence="1 2">
    <name type="scientific">Rhizosphaericola mali</name>
    <dbReference type="NCBI Taxonomy" id="2545455"/>
    <lineage>
        <taxon>Bacteria</taxon>
        <taxon>Pseudomonadati</taxon>
        <taxon>Bacteroidota</taxon>
        <taxon>Chitinophagia</taxon>
        <taxon>Chitinophagales</taxon>
        <taxon>Chitinophagaceae</taxon>
        <taxon>Rhizosphaericola</taxon>
    </lineage>
</organism>
<dbReference type="RefSeq" id="WP_131329771.1">
    <property type="nucleotide sequence ID" value="NZ_CP044016.1"/>
</dbReference>
<name>A0A5P2G6H3_9BACT</name>
<dbReference type="AlphaFoldDB" id="A0A5P2G6H3"/>
<protein>
    <submittedName>
        <fullName evidence="1">Uncharacterized protein</fullName>
    </submittedName>
</protein>
<gene>
    <name evidence="1" type="ORF">E0W69_009210</name>
</gene>
<sequence>MESLIIFQYKYDHNVDAAIVGHRNYKAYVPVIATLKCNMDFPELSIGYVNTIDTTELELSDEQMCQLHNDVLFSAIDMAQTSAVDLAMAMSPSKMIVNSVGNLIELHA</sequence>
<dbReference type="Proteomes" id="UP000292424">
    <property type="component" value="Chromosome"/>
</dbReference>
<proteinExistence type="predicted"/>
<evidence type="ECO:0000313" key="1">
    <source>
        <dbReference type="EMBL" id="QES88823.1"/>
    </source>
</evidence>
<evidence type="ECO:0000313" key="2">
    <source>
        <dbReference type="Proteomes" id="UP000292424"/>
    </source>
</evidence>
<keyword evidence="2" id="KW-1185">Reference proteome</keyword>
<dbReference type="KEGG" id="arac:E0W69_009210"/>
<dbReference type="EMBL" id="CP044016">
    <property type="protein sequence ID" value="QES88823.1"/>
    <property type="molecule type" value="Genomic_DNA"/>
</dbReference>
<accession>A0A5P2G6H3</accession>